<feature type="region of interest" description="Disordered" evidence="1">
    <location>
        <begin position="109"/>
        <end position="144"/>
    </location>
</feature>
<dbReference type="AlphaFoldDB" id="A0A426ZVG2"/>
<accession>A0A426ZVG2</accession>
<dbReference type="EMBL" id="AMZH03004853">
    <property type="protein sequence ID" value="RRT67974.1"/>
    <property type="molecule type" value="Genomic_DNA"/>
</dbReference>
<reference evidence="2 3" key="1">
    <citation type="journal article" date="2014" name="Agronomy (Basel)">
        <title>A Draft Genome Sequence for Ensete ventricosum, the Drought-Tolerant Tree Against Hunger.</title>
        <authorList>
            <person name="Harrison J."/>
            <person name="Moore K.A."/>
            <person name="Paszkiewicz K."/>
            <person name="Jones T."/>
            <person name="Grant M."/>
            <person name="Ambacheew D."/>
            <person name="Muzemil S."/>
            <person name="Studholme D.J."/>
        </authorList>
    </citation>
    <scope>NUCLEOTIDE SEQUENCE [LARGE SCALE GENOMIC DNA]</scope>
</reference>
<evidence type="ECO:0000313" key="3">
    <source>
        <dbReference type="Proteomes" id="UP000287651"/>
    </source>
</evidence>
<feature type="compositionally biased region" description="Basic and acidic residues" evidence="1">
    <location>
        <begin position="120"/>
        <end position="134"/>
    </location>
</feature>
<protein>
    <submittedName>
        <fullName evidence="2">Uncharacterized protein</fullName>
    </submittedName>
</protein>
<gene>
    <name evidence="2" type="ORF">B296_00012680</name>
</gene>
<sequence length="154" mass="17760">MKGGKGRREERVCDGEGTRREIERDTEEVLVKGRQNRRHHSLMERKTVVVCQDATSFTKENATTTRRPARVCAREWGVDPVSYEEKGEKREIPALLRFLVQSDARGRFFADRLPSPHTGRRGEREGKEENREQGEASSPRAGTRRHLLSPFLFL</sequence>
<evidence type="ECO:0000256" key="1">
    <source>
        <dbReference type="SAM" id="MobiDB-lite"/>
    </source>
</evidence>
<comment type="caution">
    <text evidence="2">The sequence shown here is derived from an EMBL/GenBank/DDBJ whole genome shotgun (WGS) entry which is preliminary data.</text>
</comment>
<evidence type="ECO:0000313" key="2">
    <source>
        <dbReference type="EMBL" id="RRT67974.1"/>
    </source>
</evidence>
<proteinExistence type="predicted"/>
<organism evidence="2 3">
    <name type="scientific">Ensete ventricosum</name>
    <name type="common">Abyssinian banana</name>
    <name type="synonym">Musa ensete</name>
    <dbReference type="NCBI Taxonomy" id="4639"/>
    <lineage>
        <taxon>Eukaryota</taxon>
        <taxon>Viridiplantae</taxon>
        <taxon>Streptophyta</taxon>
        <taxon>Embryophyta</taxon>
        <taxon>Tracheophyta</taxon>
        <taxon>Spermatophyta</taxon>
        <taxon>Magnoliopsida</taxon>
        <taxon>Liliopsida</taxon>
        <taxon>Zingiberales</taxon>
        <taxon>Musaceae</taxon>
        <taxon>Ensete</taxon>
    </lineage>
</organism>
<name>A0A426ZVG2_ENSVE</name>
<dbReference type="Proteomes" id="UP000287651">
    <property type="component" value="Unassembled WGS sequence"/>
</dbReference>